<reference evidence="2 4" key="1">
    <citation type="submission" date="2013-02" db="EMBL/GenBank/DDBJ databases">
        <title>The Genome Sequence of Enterococcus malodoratus ATCC_43197.</title>
        <authorList>
            <consortium name="The Broad Institute Genome Sequencing Platform"/>
            <consortium name="The Broad Institute Genome Sequencing Center for Infectious Disease"/>
            <person name="Earl A.M."/>
            <person name="Gilmore M.S."/>
            <person name="Lebreton F."/>
            <person name="Walker B."/>
            <person name="Young S.K."/>
            <person name="Zeng Q."/>
            <person name="Gargeya S."/>
            <person name="Fitzgerald M."/>
            <person name="Haas B."/>
            <person name="Abouelleil A."/>
            <person name="Alvarado L."/>
            <person name="Arachchi H.M."/>
            <person name="Berlin A.M."/>
            <person name="Chapman S.B."/>
            <person name="Dewar J."/>
            <person name="Goldberg J."/>
            <person name="Griggs A."/>
            <person name="Gujja S."/>
            <person name="Hansen M."/>
            <person name="Howarth C."/>
            <person name="Imamovic A."/>
            <person name="Larimer J."/>
            <person name="McCowan C."/>
            <person name="Murphy C."/>
            <person name="Neiman D."/>
            <person name="Pearson M."/>
            <person name="Priest M."/>
            <person name="Roberts A."/>
            <person name="Saif S."/>
            <person name="Shea T."/>
            <person name="Sisk P."/>
            <person name="Sykes S."/>
            <person name="Wortman J."/>
            <person name="Nusbaum C."/>
            <person name="Birren B."/>
        </authorList>
    </citation>
    <scope>NUCLEOTIDE SEQUENCE [LARGE SCALE GENOMIC DNA]</scope>
    <source>
        <strain evidence="2 4">ATCC 43197</strain>
    </source>
</reference>
<comment type="caution">
    <text evidence="2">The sequence shown here is derived from an EMBL/GenBank/DDBJ whole genome shotgun (WGS) entry which is preliminary data.</text>
</comment>
<evidence type="ECO:0000313" key="5">
    <source>
        <dbReference type="Proteomes" id="UP000014148"/>
    </source>
</evidence>
<feature type="chain" id="PRO_5039052074" description="Lipoprotein" evidence="1">
    <location>
        <begin position="20"/>
        <end position="71"/>
    </location>
</feature>
<organism evidence="2 4">
    <name type="scientific">Enterococcus malodoratus ATCC 43197</name>
    <dbReference type="NCBI Taxonomy" id="1158601"/>
    <lineage>
        <taxon>Bacteria</taxon>
        <taxon>Bacillati</taxon>
        <taxon>Bacillota</taxon>
        <taxon>Bacilli</taxon>
        <taxon>Lactobacillales</taxon>
        <taxon>Enterococcaceae</taxon>
        <taxon>Enterococcus</taxon>
    </lineage>
</organism>
<gene>
    <name evidence="3" type="ORF">I585_00428</name>
    <name evidence="2" type="ORF">UAI_00497</name>
</gene>
<evidence type="ECO:0000313" key="4">
    <source>
        <dbReference type="Proteomes" id="UP000013783"/>
    </source>
</evidence>
<name>R2RX50_9ENTE</name>
<dbReference type="RefSeq" id="WP_010739386.1">
    <property type="nucleotide sequence ID" value="NZ_KB946249.1"/>
</dbReference>
<proteinExistence type="predicted"/>
<evidence type="ECO:0000256" key="1">
    <source>
        <dbReference type="SAM" id="SignalP"/>
    </source>
</evidence>
<dbReference type="EMBL" id="ASWA01000002">
    <property type="protein sequence ID" value="EOT68968.1"/>
    <property type="molecule type" value="Genomic_DNA"/>
</dbReference>
<dbReference type="Proteomes" id="UP000013783">
    <property type="component" value="Unassembled WGS sequence"/>
</dbReference>
<dbReference type="Proteomes" id="UP000014148">
    <property type="component" value="Unassembled WGS sequence"/>
</dbReference>
<keyword evidence="5" id="KW-1185">Reference proteome</keyword>
<dbReference type="AlphaFoldDB" id="R2RX50"/>
<dbReference type="PROSITE" id="PS51257">
    <property type="entry name" value="PROKAR_LIPOPROTEIN"/>
    <property type="match status" value="1"/>
</dbReference>
<sequence length="71" mass="7796">MEKILFTGMLLLSALTILACHQGNQQSNTSDTSSTQISGGKMDISQINASQVGLSDDEWNNWFCCKVLNKE</sequence>
<keyword evidence="1" id="KW-0732">Signal</keyword>
<dbReference type="PATRIC" id="fig|1158601.3.peg.478"/>
<reference evidence="3 5" key="2">
    <citation type="submission" date="2013-03" db="EMBL/GenBank/DDBJ databases">
        <title>The Genome Sequence of Enterococcus malodoratus ATCC_43197 (PacBio/Illumina hybrid assembly).</title>
        <authorList>
            <consortium name="The Broad Institute Genomics Platform"/>
            <consortium name="The Broad Institute Genome Sequencing Center for Infectious Disease"/>
            <person name="Earl A."/>
            <person name="Russ C."/>
            <person name="Gilmore M."/>
            <person name="Surin D."/>
            <person name="Walker B."/>
            <person name="Young S."/>
            <person name="Zeng Q."/>
            <person name="Gargeya S."/>
            <person name="Fitzgerald M."/>
            <person name="Haas B."/>
            <person name="Abouelleil A."/>
            <person name="Allen A.W."/>
            <person name="Alvarado L."/>
            <person name="Arachchi H.M."/>
            <person name="Berlin A.M."/>
            <person name="Chapman S.B."/>
            <person name="Gainer-Dewar J."/>
            <person name="Goldberg J."/>
            <person name="Griggs A."/>
            <person name="Gujja S."/>
            <person name="Hansen M."/>
            <person name="Howarth C."/>
            <person name="Imamovic A."/>
            <person name="Ireland A."/>
            <person name="Larimer J."/>
            <person name="McCowan C."/>
            <person name="Murphy C."/>
            <person name="Pearson M."/>
            <person name="Poon T.W."/>
            <person name="Priest M."/>
            <person name="Roberts A."/>
            <person name="Saif S."/>
            <person name="Shea T."/>
            <person name="Sisk P."/>
            <person name="Sykes S."/>
            <person name="Wortman J."/>
            <person name="Nusbaum C."/>
            <person name="Birren B."/>
        </authorList>
    </citation>
    <scope>NUCLEOTIDE SEQUENCE [LARGE SCALE GENOMIC DNA]</scope>
    <source>
        <strain evidence="3 5">ATCC 43197</strain>
    </source>
</reference>
<evidence type="ECO:0000313" key="2">
    <source>
        <dbReference type="EMBL" id="EOH80459.1"/>
    </source>
</evidence>
<evidence type="ECO:0000313" key="3">
    <source>
        <dbReference type="EMBL" id="EOT68968.1"/>
    </source>
</evidence>
<accession>R2RX50</accession>
<feature type="signal peptide" evidence="1">
    <location>
        <begin position="1"/>
        <end position="19"/>
    </location>
</feature>
<evidence type="ECO:0008006" key="6">
    <source>
        <dbReference type="Google" id="ProtNLM"/>
    </source>
</evidence>
<dbReference type="EMBL" id="AJAK01000007">
    <property type="protein sequence ID" value="EOH80459.1"/>
    <property type="molecule type" value="Genomic_DNA"/>
</dbReference>
<protein>
    <recommendedName>
        <fullName evidence="6">Lipoprotein</fullName>
    </recommendedName>
</protein>